<keyword evidence="1" id="KW-0812">Transmembrane</keyword>
<dbReference type="Proteomes" id="UP000295493">
    <property type="component" value="Unassembled WGS sequence"/>
</dbReference>
<dbReference type="InterPro" id="IPR057700">
    <property type="entry name" value="DUF7940"/>
</dbReference>
<feature type="transmembrane region" description="Helical" evidence="1">
    <location>
        <begin position="60"/>
        <end position="79"/>
    </location>
</feature>
<reference evidence="2 3" key="1">
    <citation type="submission" date="2019-03" db="EMBL/GenBank/DDBJ databases">
        <title>Genomic Encyclopedia of Type Strains, Phase IV (KMG-IV): sequencing the most valuable type-strain genomes for metagenomic binning, comparative biology and taxonomic classification.</title>
        <authorList>
            <person name="Goeker M."/>
        </authorList>
    </citation>
    <scope>NUCLEOTIDE SEQUENCE [LARGE SCALE GENOMIC DNA]</scope>
    <source>
        <strain evidence="2 3">DSM 25059</strain>
    </source>
</reference>
<evidence type="ECO:0000313" key="3">
    <source>
        <dbReference type="Proteomes" id="UP000295493"/>
    </source>
</evidence>
<evidence type="ECO:0000313" key="2">
    <source>
        <dbReference type="EMBL" id="TDN82964.1"/>
    </source>
</evidence>
<accession>A0A4R6FQA4</accession>
<dbReference type="EMBL" id="SNWD01000005">
    <property type="protein sequence ID" value="TDN82964.1"/>
    <property type="molecule type" value="Genomic_DNA"/>
</dbReference>
<organism evidence="2 3">
    <name type="scientific">Stakelama pacifica</name>
    <dbReference type="NCBI Taxonomy" id="517720"/>
    <lineage>
        <taxon>Bacteria</taxon>
        <taxon>Pseudomonadati</taxon>
        <taxon>Pseudomonadota</taxon>
        <taxon>Alphaproteobacteria</taxon>
        <taxon>Sphingomonadales</taxon>
        <taxon>Sphingomonadaceae</taxon>
        <taxon>Stakelama</taxon>
    </lineage>
</organism>
<dbReference type="Pfam" id="PF25612">
    <property type="entry name" value="DUF7940"/>
    <property type="match status" value="1"/>
</dbReference>
<dbReference type="OrthoDB" id="7585869at2"/>
<protein>
    <submittedName>
        <fullName evidence="2">Uncharacterized protein</fullName>
    </submittedName>
</protein>
<proteinExistence type="predicted"/>
<dbReference type="RefSeq" id="WP_133495502.1">
    <property type="nucleotide sequence ID" value="NZ_BMLU01000005.1"/>
</dbReference>
<keyword evidence="1" id="KW-0472">Membrane</keyword>
<name>A0A4R6FQA4_9SPHN</name>
<keyword evidence="1" id="KW-1133">Transmembrane helix</keyword>
<sequence length="88" mass="10035">MSVLRKLRVRLVADWRTAWRWWSVQFGGLAALFLLLAELPENVLSIWGMLPAETRSLLPHWFDHAALVCGGVAFVLRFVKQGKDDGDE</sequence>
<feature type="transmembrane region" description="Helical" evidence="1">
    <location>
        <begin position="21"/>
        <end position="40"/>
    </location>
</feature>
<gene>
    <name evidence="2" type="ORF">EV664_105162</name>
</gene>
<comment type="caution">
    <text evidence="2">The sequence shown here is derived from an EMBL/GenBank/DDBJ whole genome shotgun (WGS) entry which is preliminary data.</text>
</comment>
<evidence type="ECO:0000256" key="1">
    <source>
        <dbReference type="SAM" id="Phobius"/>
    </source>
</evidence>
<dbReference type="AlphaFoldDB" id="A0A4R6FQA4"/>
<keyword evidence="3" id="KW-1185">Reference proteome</keyword>